<comment type="caution">
    <text evidence="1">The sequence shown here is derived from an EMBL/GenBank/DDBJ whole genome shotgun (WGS) entry which is preliminary data.</text>
</comment>
<dbReference type="AlphaFoldDB" id="A0A543KG48"/>
<proteinExistence type="predicted"/>
<evidence type="ECO:0000313" key="1">
    <source>
        <dbReference type="EMBL" id="TQM94068.1"/>
    </source>
</evidence>
<protein>
    <submittedName>
        <fullName evidence="1">Uncharacterized protein</fullName>
    </submittedName>
</protein>
<dbReference type="EMBL" id="VFPT01000001">
    <property type="protein sequence ID" value="TQM94068.1"/>
    <property type="molecule type" value="Genomic_DNA"/>
</dbReference>
<reference evidence="1 2" key="1">
    <citation type="submission" date="2019-06" db="EMBL/GenBank/DDBJ databases">
        <title>Genomic Encyclopedia of Archaeal and Bacterial Type Strains, Phase II (KMG-II): from individual species to whole genera.</title>
        <authorList>
            <person name="Goeker M."/>
        </authorList>
    </citation>
    <scope>NUCLEOTIDE SEQUENCE [LARGE SCALE GENOMIC DNA]</scope>
    <source>
        <strain evidence="1 2">DSM 18423</strain>
    </source>
</reference>
<organism evidence="1 2">
    <name type="scientific">Roseinatronobacter monicus</name>
    <dbReference type="NCBI Taxonomy" id="393481"/>
    <lineage>
        <taxon>Bacteria</taxon>
        <taxon>Pseudomonadati</taxon>
        <taxon>Pseudomonadota</taxon>
        <taxon>Alphaproteobacteria</taxon>
        <taxon>Rhodobacterales</taxon>
        <taxon>Paracoccaceae</taxon>
        <taxon>Roseinatronobacter</taxon>
    </lineage>
</organism>
<dbReference type="Proteomes" id="UP000320582">
    <property type="component" value="Unassembled WGS sequence"/>
</dbReference>
<keyword evidence="2" id="KW-1185">Reference proteome</keyword>
<gene>
    <name evidence="1" type="ORF">BD293_2725</name>
</gene>
<evidence type="ECO:0000313" key="2">
    <source>
        <dbReference type="Proteomes" id="UP000320582"/>
    </source>
</evidence>
<accession>A0A543KG48</accession>
<name>A0A543KG48_9RHOB</name>
<sequence length="168" mass="18992">MRTFVPFGLGYHDRMYKLKPGIKQDPQRRWQLPDRIFFGHGACHILAGIYLEAAPLAGFYAERIIPGKGHAGNHIFVTDGVLAFDFRGYSCRKNLLAHHISGWSKVSAPGWHCKIVGVDFDLLETKDLNARKMLGPEQYLMDPRPRAHSFLGRFNHMASAVQSRSFPG</sequence>